<gene>
    <name evidence="10" type="ORF">WJX74_000077</name>
</gene>
<accession>A0AAW1RGW3</accession>
<evidence type="ECO:0000259" key="9">
    <source>
        <dbReference type="PROSITE" id="PS51712"/>
    </source>
</evidence>
<dbReference type="GO" id="GO:0042254">
    <property type="term" value="P:ribosome biogenesis"/>
    <property type="evidence" value="ECO:0007669"/>
    <property type="project" value="UniProtKB-KW"/>
</dbReference>
<dbReference type="EMBL" id="JALJOS010000011">
    <property type="protein sequence ID" value="KAK9832868.1"/>
    <property type="molecule type" value="Genomic_DNA"/>
</dbReference>
<dbReference type="InterPro" id="IPR027417">
    <property type="entry name" value="P-loop_NTPase"/>
</dbReference>
<keyword evidence="3" id="KW-0690">Ribosome biogenesis</keyword>
<dbReference type="GO" id="GO:0009507">
    <property type="term" value="C:chloroplast"/>
    <property type="evidence" value="ECO:0007669"/>
    <property type="project" value="TreeGrafter"/>
</dbReference>
<evidence type="ECO:0000256" key="6">
    <source>
        <dbReference type="ARBA" id="ARBA00023134"/>
    </source>
</evidence>
<evidence type="ECO:0000256" key="3">
    <source>
        <dbReference type="ARBA" id="ARBA00022517"/>
    </source>
</evidence>
<evidence type="ECO:0000256" key="4">
    <source>
        <dbReference type="ARBA" id="ARBA00022737"/>
    </source>
</evidence>
<feature type="domain" description="EngA-type G" evidence="9">
    <location>
        <begin position="329"/>
        <end position="515"/>
    </location>
</feature>
<dbReference type="InterPro" id="IPR006073">
    <property type="entry name" value="GTP-bd"/>
</dbReference>
<evidence type="ECO:0000256" key="2">
    <source>
        <dbReference type="ARBA" id="ARBA00020953"/>
    </source>
</evidence>
<dbReference type="InterPro" id="IPR031166">
    <property type="entry name" value="G_ENGA"/>
</dbReference>
<dbReference type="FunFam" id="3.30.300.20:FF:000004">
    <property type="entry name" value="GTPase Der"/>
    <property type="match status" value="1"/>
</dbReference>
<dbReference type="SUPFAM" id="SSF52540">
    <property type="entry name" value="P-loop containing nucleoside triphosphate hydrolases"/>
    <property type="match status" value="2"/>
</dbReference>
<dbReference type="InterPro" id="IPR015946">
    <property type="entry name" value="KH_dom-like_a/b"/>
</dbReference>
<dbReference type="NCBIfam" id="TIGR03594">
    <property type="entry name" value="GTPase_EngA"/>
    <property type="match status" value="1"/>
</dbReference>
<keyword evidence="11" id="KW-1185">Reference proteome</keyword>
<dbReference type="CDD" id="cd01894">
    <property type="entry name" value="EngA1"/>
    <property type="match status" value="1"/>
</dbReference>
<dbReference type="AlphaFoldDB" id="A0AAW1RGW3"/>
<evidence type="ECO:0000256" key="8">
    <source>
        <dbReference type="SAM" id="MobiDB-lite"/>
    </source>
</evidence>
<dbReference type="NCBIfam" id="TIGR00231">
    <property type="entry name" value="small_GTP"/>
    <property type="match status" value="2"/>
</dbReference>
<dbReference type="CDD" id="cd01895">
    <property type="entry name" value="EngA2"/>
    <property type="match status" value="1"/>
</dbReference>
<proteinExistence type="inferred from homology"/>
<dbReference type="PANTHER" id="PTHR43834">
    <property type="entry name" value="GTPASE DER"/>
    <property type="match status" value="1"/>
</dbReference>
<evidence type="ECO:0000256" key="5">
    <source>
        <dbReference type="ARBA" id="ARBA00022741"/>
    </source>
</evidence>
<dbReference type="GO" id="GO:0005525">
    <property type="term" value="F:GTP binding"/>
    <property type="evidence" value="ECO:0007669"/>
    <property type="project" value="UniProtKB-KW"/>
</dbReference>
<comment type="similarity">
    <text evidence="1">Belongs to the TRAFAC class TrmE-Era-EngA-EngB-Septin-like GTPase superfamily. EngA (Der) GTPase family.</text>
</comment>
<feature type="region of interest" description="Disordered" evidence="8">
    <location>
        <begin position="48"/>
        <end position="69"/>
    </location>
</feature>
<dbReference type="Gene3D" id="3.40.50.300">
    <property type="entry name" value="P-loop containing nucleotide triphosphate hydrolases"/>
    <property type="match status" value="2"/>
</dbReference>
<dbReference type="Pfam" id="PF14714">
    <property type="entry name" value="KH_dom-like"/>
    <property type="match status" value="1"/>
</dbReference>
<name>A0AAW1RGW3_9CHLO</name>
<dbReference type="Pfam" id="PF01926">
    <property type="entry name" value="MMR_HSR1"/>
    <property type="match status" value="2"/>
</dbReference>
<dbReference type="Gene3D" id="3.30.300.20">
    <property type="match status" value="1"/>
</dbReference>
<protein>
    <recommendedName>
        <fullName evidence="2">GTPase Der</fullName>
    </recommendedName>
    <alternativeName>
        <fullName evidence="7">GTP-binding protein EngA</fullName>
    </alternativeName>
</protein>
<dbReference type="PRINTS" id="PR00326">
    <property type="entry name" value="GTP1OBG"/>
</dbReference>
<feature type="domain" description="EngA-type G" evidence="9">
    <location>
        <begin position="136"/>
        <end position="319"/>
    </location>
</feature>
<evidence type="ECO:0000313" key="11">
    <source>
        <dbReference type="Proteomes" id="UP001438707"/>
    </source>
</evidence>
<dbReference type="PANTHER" id="PTHR43834:SF2">
    <property type="entry name" value="GTPASE DER"/>
    <property type="match status" value="1"/>
</dbReference>
<comment type="caution">
    <text evidence="10">The sequence shown here is derived from an EMBL/GenBank/DDBJ whole genome shotgun (WGS) entry which is preliminary data.</text>
</comment>
<dbReference type="FunFam" id="3.40.50.300:FF:001185">
    <property type="entry name" value="GTPase Der"/>
    <property type="match status" value="1"/>
</dbReference>
<dbReference type="InterPro" id="IPR032859">
    <property type="entry name" value="KH_dom-like"/>
</dbReference>
<keyword evidence="4" id="KW-0677">Repeat</keyword>
<evidence type="ECO:0000313" key="10">
    <source>
        <dbReference type="EMBL" id="KAK9832868.1"/>
    </source>
</evidence>
<keyword evidence="6" id="KW-0342">GTP-binding</keyword>
<dbReference type="Proteomes" id="UP001438707">
    <property type="component" value="Unassembled WGS sequence"/>
</dbReference>
<dbReference type="InterPro" id="IPR016484">
    <property type="entry name" value="GTPase_Der"/>
</dbReference>
<keyword evidence="5" id="KW-0547">Nucleotide-binding</keyword>
<dbReference type="HAMAP" id="MF_00195">
    <property type="entry name" value="GTPase_Der"/>
    <property type="match status" value="1"/>
</dbReference>
<dbReference type="InterPro" id="IPR005225">
    <property type="entry name" value="Small_GTP-bd"/>
</dbReference>
<reference evidence="10 11" key="1">
    <citation type="journal article" date="2024" name="Nat. Commun.">
        <title>Phylogenomics reveals the evolutionary origins of lichenization in chlorophyte algae.</title>
        <authorList>
            <person name="Puginier C."/>
            <person name="Libourel C."/>
            <person name="Otte J."/>
            <person name="Skaloud P."/>
            <person name="Haon M."/>
            <person name="Grisel S."/>
            <person name="Petersen M."/>
            <person name="Berrin J.G."/>
            <person name="Delaux P.M."/>
            <person name="Dal Grande F."/>
            <person name="Keller J."/>
        </authorList>
    </citation>
    <scope>NUCLEOTIDE SEQUENCE [LARGE SCALE GENOMIC DNA]</scope>
    <source>
        <strain evidence="10 11">SAG 2145</strain>
    </source>
</reference>
<evidence type="ECO:0000256" key="1">
    <source>
        <dbReference type="ARBA" id="ARBA00008279"/>
    </source>
</evidence>
<evidence type="ECO:0000256" key="7">
    <source>
        <dbReference type="ARBA" id="ARBA00032345"/>
    </source>
</evidence>
<organism evidence="10 11">
    <name type="scientific">Apatococcus lobatus</name>
    <dbReference type="NCBI Taxonomy" id="904363"/>
    <lineage>
        <taxon>Eukaryota</taxon>
        <taxon>Viridiplantae</taxon>
        <taxon>Chlorophyta</taxon>
        <taxon>core chlorophytes</taxon>
        <taxon>Trebouxiophyceae</taxon>
        <taxon>Chlorellales</taxon>
        <taxon>Chlorellaceae</taxon>
        <taxon>Apatococcus</taxon>
    </lineage>
</organism>
<dbReference type="PROSITE" id="PS51712">
    <property type="entry name" value="G_ENGA"/>
    <property type="match status" value="2"/>
</dbReference>
<sequence>MGPCVSQLSSLCTHHHWPWLGRSLWAFSSHSGLAAAISTSGAAATSASGTAKATIEQHDEPEPDLTDEQQSELDRLAGSIASESDDFDEDDWFTEEREAEHPEAAEDKLSSKAERKKRLWSDRYQSVREVPFEALPKVAVIGRPNVGKSALFNRITGSNKAIVFNEPGVTRDRLYTRAEWTGHEFALVDTGGLMSSAAQLPTQEARAQASRDISAAGLPSAIERQAAAGVQESHSIIMVVDGKVGLTAGDEEILDWLRKSHSKKPVVLAVNKCESPAKADLQAAEFWNTGLEPFPVSAISGAGTGEMLDSLVTKLPDIDQAEIDVAAPISVAIIGRPNVGKSSLLNALVGQERSIVSSLRGTTRDAIDTELLLPDGRQFKLVDTAGIRKRAAIASGKDGAETLSASRAMGAIRRGEVAVLVIDAIECTESGRFVVPTQDFRLAELIANVGRACVVVINKWDAVEKETNTLRDYQKEVLAQLRPVSWATVVFTSAVTKQRVMQILDAASLASENHRRRISTATLNMVVKETVAWRAPPQVKNSYRKGRIYYATQAAASPPTFVMFVNDAKLFSDDYRKYFERQLRDNIGFPGTPIRIFWRGKQSQRDRD</sequence>